<dbReference type="PROSITE" id="PS50043">
    <property type="entry name" value="HTH_LUXR_2"/>
    <property type="match status" value="1"/>
</dbReference>
<evidence type="ECO:0000313" key="2">
    <source>
        <dbReference type="EMBL" id="SNV26070.1"/>
    </source>
</evidence>
<dbReference type="GO" id="GO:0006355">
    <property type="term" value="P:regulation of DNA-templated transcription"/>
    <property type="evidence" value="ECO:0007669"/>
    <property type="project" value="InterPro"/>
</dbReference>
<proteinExistence type="predicted"/>
<dbReference type="SUPFAM" id="SSF46894">
    <property type="entry name" value="C-terminal effector domain of the bipartite response regulators"/>
    <property type="match status" value="1"/>
</dbReference>
<dbReference type="InterPro" id="IPR000792">
    <property type="entry name" value="Tscrpt_reg_LuxR_C"/>
</dbReference>
<dbReference type="EMBL" id="LT906453">
    <property type="protein sequence ID" value="SNV26070.1"/>
    <property type="molecule type" value="Genomic_DNA"/>
</dbReference>
<dbReference type="GO" id="GO:0003677">
    <property type="term" value="F:DNA binding"/>
    <property type="evidence" value="ECO:0007669"/>
    <property type="project" value="InterPro"/>
</dbReference>
<dbReference type="SMART" id="SM00421">
    <property type="entry name" value="HTH_LUXR"/>
    <property type="match status" value="1"/>
</dbReference>
<name>A0A239VWE7_9MICO</name>
<sequence length="231" mass="25939">METMNPTPTRPRTLNDILEHPTPEVPLAHPDEITLIANHIFTTARRHIIGLFDNAANTSRYFPHPHPTPTRPTHRITQLIFEPSILTYPKTLNTLQHSGNRHDAIRILDRIPITVIIADNDLALLDLSTYDDHTTNSLLIRNHRRILACHSLFDTFWSLALPAPSRGAPNLDPNTHRILALLASGATDTTIAEITGQSVRTIERRVHNLFTHLGATTRFQAGAQAARRGWI</sequence>
<dbReference type="AlphaFoldDB" id="A0A239VWE7"/>
<reference evidence="2 3" key="1">
    <citation type="submission" date="2017-06" db="EMBL/GenBank/DDBJ databases">
        <authorList>
            <consortium name="Pathogen Informatics"/>
        </authorList>
    </citation>
    <scope>NUCLEOTIDE SEQUENCE [LARGE SCALE GENOMIC DNA]</scope>
    <source>
        <strain evidence="2 3">NCTC13039</strain>
    </source>
</reference>
<evidence type="ECO:0000313" key="3">
    <source>
        <dbReference type="Proteomes" id="UP000242637"/>
    </source>
</evidence>
<dbReference type="InterPro" id="IPR016032">
    <property type="entry name" value="Sig_transdc_resp-reg_C-effctor"/>
</dbReference>
<dbReference type="STRING" id="1121387.GCA_000429885_00731"/>
<organism evidence="2 3">
    <name type="scientific">Dermatophilus congolensis</name>
    <dbReference type="NCBI Taxonomy" id="1863"/>
    <lineage>
        <taxon>Bacteria</taxon>
        <taxon>Bacillati</taxon>
        <taxon>Actinomycetota</taxon>
        <taxon>Actinomycetes</taxon>
        <taxon>Micrococcales</taxon>
        <taxon>Dermatophilaceae</taxon>
        <taxon>Dermatophilus</taxon>
    </lineage>
</organism>
<dbReference type="KEGG" id="dco:SAMEA4475696_2369"/>
<dbReference type="Proteomes" id="UP000242637">
    <property type="component" value="Chromosome 1"/>
</dbReference>
<evidence type="ECO:0000259" key="1">
    <source>
        <dbReference type="PROSITE" id="PS50043"/>
    </source>
</evidence>
<keyword evidence="3" id="KW-1185">Reference proteome</keyword>
<dbReference type="InterPro" id="IPR036388">
    <property type="entry name" value="WH-like_DNA-bd_sf"/>
</dbReference>
<gene>
    <name evidence="2" type="ORF">SAMEA4475696_02369</name>
</gene>
<dbReference type="Gene3D" id="1.10.10.10">
    <property type="entry name" value="Winged helix-like DNA-binding domain superfamily/Winged helix DNA-binding domain"/>
    <property type="match status" value="1"/>
</dbReference>
<protein>
    <recommendedName>
        <fullName evidence="1">HTH luxR-type domain-containing protein</fullName>
    </recommendedName>
</protein>
<accession>A0A239VWE7</accession>
<feature type="domain" description="HTH luxR-type" evidence="1">
    <location>
        <begin position="164"/>
        <end position="229"/>
    </location>
</feature>